<proteinExistence type="predicted"/>
<organism evidence="1">
    <name type="scientific">Arundo donax</name>
    <name type="common">Giant reed</name>
    <name type="synonym">Donax arundinaceus</name>
    <dbReference type="NCBI Taxonomy" id="35708"/>
    <lineage>
        <taxon>Eukaryota</taxon>
        <taxon>Viridiplantae</taxon>
        <taxon>Streptophyta</taxon>
        <taxon>Embryophyta</taxon>
        <taxon>Tracheophyta</taxon>
        <taxon>Spermatophyta</taxon>
        <taxon>Magnoliopsida</taxon>
        <taxon>Liliopsida</taxon>
        <taxon>Poales</taxon>
        <taxon>Poaceae</taxon>
        <taxon>PACMAD clade</taxon>
        <taxon>Arundinoideae</taxon>
        <taxon>Arundineae</taxon>
        <taxon>Arundo</taxon>
    </lineage>
</organism>
<reference evidence="1" key="1">
    <citation type="submission" date="2014-09" db="EMBL/GenBank/DDBJ databases">
        <authorList>
            <person name="Magalhaes I.L.F."/>
            <person name="Oliveira U."/>
            <person name="Santos F.R."/>
            <person name="Vidigal T.H.D.A."/>
            <person name="Brescovit A.D."/>
            <person name="Santos A.J."/>
        </authorList>
    </citation>
    <scope>NUCLEOTIDE SEQUENCE</scope>
    <source>
        <tissue evidence="1">Shoot tissue taken approximately 20 cm above the soil surface</tissue>
    </source>
</reference>
<evidence type="ECO:0000313" key="1">
    <source>
        <dbReference type="EMBL" id="JAD72314.1"/>
    </source>
</evidence>
<name>A0A0A9C7P0_ARUDO</name>
<reference evidence="1" key="2">
    <citation type="journal article" date="2015" name="Data Brief">
        <title>Shoot transcriptome of the giant reed, Arundo donax.</title>
        <authorList>
            <person name="Barrero R.A."/>
            <person name="Guerrero F.D."/>
            <person name="Moolhuijzen P."/>
            <person name="Goolsby J.A."/>
            <person name="Tidwell J."/>
            <person name="Bellgard S.E."/>
            <person name="Bellgard M.I."/>
        </authorList>
    </citation>
    <scope>NUCLEOTIDE SEQUENCE</scope>
    <source>
        <tissue evidence="1">Shoot tissue taken approximately 20 cm above the soil surface</tissue>
    </source>
</reference>
<sequence>MRHSFQATRWCFCY</sequence>
<accession>A0A0A9C7P0</accession>
<protein>
    <submittedName>
        <fullName evidence="1">Uncharacterized protein</fullName>
    </submittedName>
</protein>
<dbReference type="EMBL" id="GBRH01225581">
    <property type="protein sequence ID" value="JAD72314.1"/>
    <property type="molecule type" value="Transcribed_RNA"/>
</dbReference>